<accession>A0A554J9C2</accession>
<dbReference type="Pfam" id="PF00471">
    <property type="entry name" value="Ribosomal_L33"/>
    <property type="match status" value="1"/>
</dbReference>
<dbReference type="NCBIfam" id="NF001764">
    <property type="entry name" value="PRK00504.1"/>
    <property type="match status" value="1"/>
</dbReference>
<keyword evidence="2 5" id="KW-0689">Ribosomal protein</keyword>
<dbReference type="Gene3D" id="2.20.28.120">
    <property type="entry name" value="Ribosomal protein L33"/>
    <property type="match status" value="1"/>
</dbReference>
<comment type="similarity">
    <text evidence="1 5">Belongs to the bacterial ribosomal protein bL33 family.</text>
</comment>
<dbReference type="Proteomes" id="UP000316253">
    <property type="component" value="Unassembled WGS sequence"/>
</dbReference>
<evidence type="ECO:0000256" key="1">
    <source>
        <dbReference type="ARBA" id="ARBA00007596"/>
    </source>
</evidence>
<protein>
    <recommendedName>
        <fullName evidence="4 5">Large ribosomal subunit protein bL33</fullName>
    </recommendedName>
</protein>
<dbReference type="InterPro" id="IPR011332">
    <property type="entry name" value="Ribosomal_zn-bd"/>
</dbReference>
<dbReference type="EMBL" id="VMFD01000074">
    <property type="protein sequence ID" value="TSC64955.1"/>
    <property type="molecule type" value="Genomic_DNA"/>
</dbReference>
<dbReference type="InterPro" id="IPR001705">
    <property type="entry name" value="Ribosomal_bL33"/>
</dbReference>
<dbReference type="HAMAP" id="MF_00294">
    <property type="entry name" value="Ribosomal_bL33"/>
    <property type="match status" value="1"/>
</dbReference>
<dbReference type="GO" id="GO:1990904">
    <property type="term" value="C:ribonucleoprotein complex"/>
    <property type="evidence" value="ECO:0007669"/>
    <property type="project" value="UniProtKB-KW"/>
</dbReference>
<dbReference type="NCBIfam" id="NF001860">
    <property type="entry name" value="PRK00595.1"/>
    <property type="match status" value="1"/>
</dbReference>
<comment type="caution">
    <text evidence="6">The sequence shown here is derived from an EMBL/GenBank/DDBJ whole genome shotgun (WGS) entry which is preliminary data.</text>
</comment>
<dbReference type="SUPFAM" id="SSF57829">
    <property type="entry name" value="Zn-binding ribosomal proteins"/>
    <property type="match status" value="1"/>
</dbReference>
<dbReference type="GO" id="GO:0005737">
    <property type="term" value="C:cytoplasm"/>
    <property type="evidence" value="ECO:0007669"/>
    <property type="project" value="UniProtKB-ARBA"/>
</dbReference>
<gene>
    <name evidence="5" type="primary">rpmG</name>
    <name evidence="6" type="ORF">CEO22_647</name>
</gene>
<evidence type="ECO:0000256" key="3">
    <source>
        <dbReference type="ARBA" id="ARBA00023274"/>
    </source>
</evidence>
<dbReference type="InterPro" id="IPR018264">
    <property type="entry name" value="Ribosomal_bL33_CS"/>
</dbReference>
<dbReference type="PANTHER" id="PTHR43168:SF2">
    <property type="entry name" value="LARGE RIBOSOMAL SUBUNIT PROTEIN BL33C"/>
    <property type="match status" value="1"/>
</dbReference>
<evidence type="ECO:0000313" key="7">
    <source>
        <dbReference type="Proteomes" id="UP000316253"/>
    </source>
</evidence>
<evidence type="ECO:0000256" key="4">
    <source>
        <dbReference type="ARBA" id="ARBA00035176"/>
    </source>
</evidence>
<dbReference type="NCBIfam" id="TIGR01023">
    <property type="entry name" value="rpmG_bact"/>
    <property type="match status" value="1"/>
</dbReference>
<name>A0A554J9C2_9BACT</name>
<organism evidence="6 7">
    <name type="scientific">Candidatus Berkelbacteria bacterium Gr01-1014_85</name>
    <dbReference type="NCBI Taxonomy" id="2017150"/>
    <lineage>
        <taxon>Bacteria</taxon>
        <taxon>Candidatus Berkelbacteria</taxon>
    </lineage>
</organism>
<dbReference type="GO" id="GO:0003735">
    <property type="term" value="F:structural constituent of ribosome"/>
    <property type="evidence" value="ECO:0007669"/>
    <property type="project" value="InterPro"/>
</dbReference>
<dbReference type="GO" id="GO:0005840">
    <property type="term" value="C:ribosome"/>
    <property type="evidence" value="ECO:0007669"/>
    <property type="project" value="UniProtKB-KW"/>
</dbReference>
<sequence>MAKKGNRIEFSISCAACKRTNYRTEKNRINDPEKLVLKKFCATCRQITEHKEVKA</sequence>
<reference evidence="6 7" key="1">
    <citation type="submission" date="2017-08" db="EMBL/GenBank/DDBJ databases">
        <title>Mechanisms for carbon and nitrogen cycling indicate functional differentiation within the Candidate Phyla Radiation.</title>
        <authorList>
            <person name="Danczak R.E."/>
            <person name="Johnston M.D."/>
            <person name="Kenah C."/>
            <person name="Slattery M."/>
            <person name="Wrighton K.C."/>
            <person name="Wilkins M.J."/>
        </authorList>
    </citation>
    <scope>NUCLEOTIDE SEQUENCE [LARGE SCALE GENOMIC DNA]</scope>
    <source>
        <strain evidence="6">Gr01-1014_85</strain>
    </source>
</reference>
<dbReference type="AlphaFoldDB" id="A0A554J9C2"/>
<dbReference type="PROSITE" id="PS00582">
    <property type="entry name" value="RIBOSOMAL_L33"/>
    <property type="match status" value="1"/>
</dbReference>
<dbReference type="InterPro" id="IPR038584">
    <property type="entry name" value="Ribosomal_bL33_sf"/>
</dbReference>
<evidence type="ECO:0000256" key="2">
    <source>
        <dbReference type="ARBA" id="ARBA00022980"/>
    </source>
</evidence>
<evidence type="ECO:0000313" key="6">
    <source>
        <dbReference type="EMBL" id="TSC64955.1"/>
    </source>
</evidence>
<proteinExistence type="inferred from homology"/>
<keyword evidence="3 5" id="KW-0687">Ribonucleoprotein</keyword>
<evidence type="ECO:0000256" key="5">
    <source>
        <dbReference type="HAMAP-Rule" id="MF_00294"/>
    </source>
</evidence>
<dbReference type="PANTHER" id="PTHR43168">
    <property type="entry name" value="50S RIBOSOMAL PROTEIN L33, CHLOROPLASTIC"/>
    <property type="match status" value="1"/>
</dbReference>
<dbReference type="GO" id="GO:0006412">
    <property type="term" value="P:translation"/>
    <property type="evidence" value="ECO:0007669"/>
    <property type="project" value="UniProtKB-UniRule"/>
</dbReference>